<organism evidence="2 3">
    <name type="scientific">Prorocentrum cordatum</name>
    <dbReference type="NCBI Taxonomy" id="2364126"/>
    <lineage>
        <taxon>Eukaryota</taxon>
        <taxon>Sar</taxon>
        <taxon>Alveolata</taxon>
        <taxon>Dinophyceae</taxon>
        <taxon>Prorocentrales</taxon>
        <taxon>Prorocentraceae</taxon>
        <taxon>Prorocentrum</taxon>
    </lineage>
</organism>
<dbReference type="Proteomes" id="UP001189429">
    <property type="component" value="Unassembled WGS sequence"/>
</dbReference>
<comment type="caution">
    <text evidence="2">The sequence shown here is derived from an EMBL/GenBank/DDBJ whole genome shotgun (WGS) entry which is preliminary data.</text>
</comment>
<evidence type="ECO:0000313" key="3">
    <source>
        <dbReference type="Proteomes" id="UP001189429"/>
    </source>
</evidence>
<dbReference type="Pfam" id="PF00026">
    <property type="entry name" value="Asp"/>
    <property type="match status" value="1"/>
</dbReference>
<feature type="non-terminal residue" evidence="2">
    <location>
        <position position="1"/>
    </location>
</feature>
<feature type="non-terminal residue" evidence="2">
    <location>
        <position position="100"/>
    </location>
</feature>
<dbReference type="SUPFAM" id="SSF50630">
    <property type="entry name" value="Acid proteases"/>
    <property type="match status" value="1"/>
</dbReference>
<dbReference type="Gene3D" id="2.40.70.10">
    <property type="entry name" value="Acid Proteases"/>
    <property type="match status" value="1"/>
</dbReference>
<sequence length="100" mass="11077">DTYHAGESRSYRQGAEEQTLRYSGGGFRAVEAYDDLELGPFQAPSARFWEVTSSSMNLMMYGEFSFIAGLGPYSRVAGTRQAPDHKAVLSKLLPIMTFSI</sequence>
<accession>A0ABN9WQ79</accession>
<reference evidence="2" key="1">
    <citation type="submission" date="2023-10" db="EMBL/GenBank/DDBJ databases">
        <authorList>
            <person name="Chen Y."/>
            <person name="Shah S."/>
            <person name="Dougan E. K."/>
            <person name="Thang M."/>
            <person name="Chan C."/>
        </authorList>
    </citation>
    <scope>NUCLEOTIDE SEQUENCE [LARGE SCALE GENOMIC DNA]</scope>
</reference>
<gene>
    <name evidence="2" type="ORF">PCOR1329_LOCUS68593</name>
</gene>
<evidence type="ECO:0000259" key="1">
    <source>
        <dbReference type="Pfam" id="PF00026"/>
    </source>
</evidence>
<evidence type="ECO:0000313" key="2">
    <source>
        <dbReference type="EMBL" id="CAK0887588.1"/>
    </source>
</evidence>
<keyword evidence="3" id="KW-1185">Reference proteome</keyword>
<name>A0ABN9WQ79_9DINO</name>
<dbReference type="InterPro" id="IPR021109">
    <property type="entry name" value="Peptidase_aspartic_dom_sf"/>
</dbReference>
<feature type="domain" description="Peptidase A1" evidence="1">
    <location>
        <begin position="2"/>
        <end position="90"/>
    </location>
</feature>
<dbReference type="InterPro" id="IPR033121">
    <property type="entry name" value="PEPTIDASE_A1"/>
</dbReference>
<protein>
    <recommendedName>
        <fullName evidence="1">Peptidase A1 domain-containing protein</fullName>
    </recommendedName>
</protein>
<proteinExistence type="predicted"/>
<dbReference type="EMBL" id="CAUYUJ010018955">
    <property type="protein sequence ID" value="CAK0887588.1"/>
    <property type="molecule type" value="Genomic_DNA"/>
</dbReference>